<evidence type="ECO:0000313" key="2">
    <source>
        <dbReference type="Proteomes" id="UP000626026"/>
    </source>
</evidence>
<organism evidence="1 2">
    <name type="scientific">Teichococcus aerophilus</name>
    <dbReference type="NCBI Taxonomy" id="1224513"/>
    <lineage>
        <taxon>Bacteria</taxon>
        <taxon>Pseudomonadati</taxon>
        <taxon>Pseudomonadota</taxon>
        <taxon>Alphaproteobacteria</taxon>
        <taxon>Acetobacterales</taxon>
        <taxon>Roseomonadaceae</taxon>
        <taxon>Roseomonas</taxon>
    </lineage>
</organism>
<evidence type="ECO:0000313" key="1">
    <source>
        <dbReference type="EMBL" id="MBC9205644.1"/>
    </source>
</evidence>
<dbReference type="EMBL" id="JACTVA010000002">
    <property type="protein sequence ID" value="MBC9205644.1"/>
    <property type="molecule type" value="Genomic_DNA"/>
</dbReference>
<dbReference type="RefSeq" id="WP_187782809.1">
    <property type="nucleotide sequence ID" value="NZ_JACTVA010000002.1"/>
</dbReference>
<protein>
    <submittedName>
        <fullName evidence="1">Damage-inducible mutagenesis protein</fullName>
    </submittedName>
</protein>
<sequence length="217" mass="23091">MPASPALLHDLRQRLSQIERGLGEAAFPPVPLCPALDRHLPEHGLARGALHDVLAADPGAALGFCAVVLGRLETPTLWIAPEADAVWPAGLQSLGLCISQLILVRYRRPAEGLWAMEEALRSPGIGGAVLQTSHLDLIAARRLQLAAEATGNIGLLLRPATEARNPSNAVTRWQAASLPNPQAAPHWQWNLLRSRGGQPTPWQVTCAPGGVLQAHAP</sequence>
<comment type="caution">
    <text evidence="1">The sequence shown here is derived from an EMBL/GenBank/DDBJ whole genome shotgun (WGS) entry which is preliminary data.</text>
</comment>
<dbReference type="InterPro" id="IPR027417">
    <property type="entry name" value="P-loop_NTPase"/>
</dbReference>
<reference evidence="1 2" key="1">
    <citation type="journal article" date="2013" name="Int. J. Syst. Evol. Microbiol.">
        <title>Roseomonas aerophila sp. nov., isolated from air.</title>
        <authorList>
            <person name="Kim S.J."/>
            <person name="Weon H.Y."/>
            <person name="Ahn J.H."/>
            <person name="Hong S.B."/>
            <person name="Seok S.J."/>
            <person name="Whang K.S."/>
            <person name="Kwon S.W."/>
        </authorList>
    </citation>
    <scope>NUCLEOTIDE SEQUENCE [LARGE SCALE GENOMIC DNA]</scope>
    <source>
        <strain evidence="1 2">NBRC 108923</strain>
    </source>
</reference>
<name>A0ABR7RH32_9PROT</name>
<accession>A0ABR7RH32</accession>
<dbReference type="Proteomes" id="UP000626026">
    <property type="component" value="Unassembled WGS sequence"/>
</dbReference>
<dbReference type="Gene3D" id="3.40.50.300">
    <property type="entry name" value="P-loop containing nucleotide triphosphate hydrolases"/>
    <property type="match status" value="1"/>
</dbReference>
<keyword evidence="2" id="KW-1185">Reference proteome</keyword>
<proteinExistence type="predicted"/>
<gene>
    <name evidence="1" type="ORF">IBL26_02250</name>
</gene>
<dbReference type="SUPFAM" id="SSF52540">
    <property type="entry name" value="P-loop containing nucleoside triphosphate hydrolases"/>
    <property type="match status" value="1"/>
</dbReference>